<evidence type="ECO:0000256" key="1">
    <source>
        <dbReference type="SAM" id="SignalP"/>
    </source>
</evidence>
<dbReference type="EMBL" id="JARVLH010000003">
    <property type="protein sequence ID" value="MEX5285289.1"/>
    <property type="molecule type" value="Genomic_DNA"/>
</dbReference>
<name>A0ABV3X5H9_9FIRM</name>
<feature type="signal peptide" evidence="1">
    <location>
        <begin position="1"/>
        <end position="32"/>
    </location>
</feature>
<evidence type="ECO:0008006" key="4">
    <source>
        <dbReference type="Google" id="ProtNLM"/>
    </source>
</evidence>
<reference evidence="2 3" key="1">
    <citation type="submission" date="2023-04" db="EMBL/GenBank/DDBJ databases">
        <title>Genome Sequence of Selenomonas sputigena ATCC 33150.</title>
        <authorList>
            <person name="Miller D.P."/>
            <person name="Anvari S."/>
            <person name="Polson S.W."/>
            <person name="Macdonald M."/>
            <person name="Mcdowell J.V."/>
        </authorList>
    </citation>
    <scope>NUCLEOTIDE SEQUENCE [LARGE SCALE GENOMIC DNA]</scope>
    <source>
        <strain evidence="2 3">ATCC 33150</strain>
    </source>
</reference>
<gene>
    <name evidence="2" type="ORF">QCO44_06495</name>
</gene>
<dbReference type="RefSeq" id="WP_368847015.1">
    <property type="nucleotide sequence ID" value="NZ_CP194411.1"/>
</dbReference>
<sequence length="357" mass="41102">MKLSGKKMIRRLLLAAAPLVLFTIGCSFQNSAFGTEIRQEDLPGGRRSHTRTDVPHTVESTEISSFFIYFGFRDPYMPERSGPYSYALDKENGTWKLKSKKETIDVTQENVDAIERMIRRFDIASLNGISEHTNGLPFLGNEFSFLISYASGESISASSNCMYPIKWAMFRMPFKRYMDELFIAAGHTEYAYPPEVFRISRFSLDIRQPEETGVLKRTISLSNKQIGGNYTLQEIAEERIDPNDFSPYLFDVAYLWHEDGTDETVHERSIPWSPEIAASLQELLARYSLDFEDGSRVTEEDERTAAYCVRIYYESGRSSWHAAKGKTPTPQEIDLENAFIEWTERIFAEHRDEIETE</sequence>
<organism evidence="2 3">
    <name type="scientific">Selenomonas sputigena</name>
    <dbReference type="NCBI Taxonomy" id="69823"/>
    <lineage>
        <taxon>Bacteria</taxon>
        <taxon>Bacillati</taxon>
        <taxon>Bacillota</taxon>
        <taxon>Negativicutes</taxon>
        <taxon>Selenomonadales</taxon>
        <taxon>Selenomonadaceae</taxon>
        <taxon>Selenomonas</taxon>
    </lineage>
</organism>
<dbReference type="Proteomes" id="UP001559623">
    <property type="component" value="Unassembled WGS sequence"/>
</dbReference>
<feature type="chain" id="PRO_5045178889" description="Lipoprotein" evidence="1">
    <location>
        <begin position="33"/>
        <end position="357"/>
    </location>
</feature>
<comment type="caution">
    <text evidence="2">The sequence shown here is derived from an EMBL/GenBank/DDBJ whole genome shotgun (WGS) entry which is preliminary data.</text>
</comment>
<keyword evidence="3" id="KW-1185">Reference proteome</keyword>
<evidence type="ECO:0000313" key="2">
    <source>
        <dbReference type="EMBL" id="MEX5285289.1"/>
    </source>
</evidence>
<evidence type="ECO:0000313" key="3">
    <source>
        <dbReference type="Proteomes" id="UP001559623"/>
    </source>
</evidence>
<accession>A0ABV3X5H9</accession>
<proteinExistence type="predicted"/>
<keyword evidence="1" id="KW-0732">Signal</keyword>
<protein>
    <recommendedName>
        <fullName evidence="4">Lipoprotein</fullName>
    </recommendedName>
</protein>
<dbReference type="PROSITE" id="PS51257">
    <property type="entry name" value="PROKAR_LIPOPROTEIN"/>
    <property type="match status" value="1"/>
</dbReference>